<dbReference type="STRING" id="354355.SAMN05660816_02379"/>
<dbReference type="InterPro" id="IPR023996">
    <property type="entry name" value="TonB-dep_OMP_SusC/RagA"/>
</dbReference>
<evidence type="ECO:0000256" key="6">
    <source>
        <dbReference type="ARBA" id="ARBA00023237"/>
    </source>
</evidence>
<evidence type="ECO:0000259" key="8">
    <source>
        <dbReference type="Pfam" id="PF07660"/>
    </source>
</evidence>
<evidence type="ECO:0000313" key="10">
    <source>
        <dbReference type="EMBL" id="OQP48108.1"/>
    </source>
</evidence>
<name>A0A1V9EPM5_9BACT</name>
<comment type="similarity">
    <text evidence="7">Belongs to the TonB-dependent receptor family.</text>
</comment>
<dbReference type="Pfam" id="PF07660">
    <property type="entry name" value="STN"/>
    <property type="match status" value="1"/>
</dbReference>
<dbReference type="Gene3D" id="2.40.170.20">
    <property type="entry name" value="TonB-dependent receptor, beta-barrel domain"/>
    <property type="match status" value="1"/>
</dbReference>
<dbReference type="NCBIfam" id="TIGR04056">
    <property type="entry name" value="OMP_RagA_SusC"/>
    <property type="match status" value="1"/>
</dbReference>
<dbReference type="InterPro" id="IPR011662">
    <property type="entry name" value="Secretin/TonB_short_N"/>
</dbReference>
<proteinExistence type="inferred from homology"/>
<evidence type="ECO:0000256" key="2">
    <source>
        <dbReference type="ARBA" id="ARBA00022448"/>
    </source>
</evidence>
<dbReference type="InterPro" id="IPR023997">
    <property type="entry name" value="TonB-dep_OMP_SusC/RagA_CS"/>
</dbReference>
<dbReference type="SUPFAM" id="SSF49464">
    <property type="entry name" value="Carboxypeptidase regulatory domain-like"/>
    <property type="match status" value="1"/>
</dbReference>
<evidence type="ECO:0000313" key="11">
    <source>
        <dbReference type="Proteomes" id="UP000192610"/>
    </source>
</evidence>
<dbReference type="InterPro" id="IPR008969">
    <property type="entry name" value="CarboxyPept-like_regulatory"/>
</dbReference>
<dbReference type="InterPro" id="IPR036942">
    <property type="entry name" value="Beta-barrel_TonB_sf"/>
</dbReference>
<feature type="domain" description="TonB-dependent receptor plug" evidence="9">
    <location>
        <begin position="225"/>
        <end position="353"/>
    </location>
</feature>
<keyword evidence="4 7" id="KW-0812">Transmembrane</keyword>
<comment type="caution">
    <text evidence="10">The sequence shown here is derived from an EMBL/GenBank/DDBJ whole genome shotgun (WGS) entry which is preliminary data.</text>
</comment>
<evidence type="ECO:0000256" key="7">
    <source>
        <dbReference type="PROSITE-ProRule" id="PRU01360"/>
    </source>
</evidence>
<dbReference type="GO" id="GO:0009279">
    <property type="term" value="C:cell outer membrane"/>
    <property type="evidence" value="ECO:0007669"/>
    <property type="project" value="UniProtKB-SubCell"/>
</dbReference>
<evidence type="ECO:0000256" key="5">
    <source>
        <dbReference type="ARBA" id="ARBA00023136"/>
    </source>
</evidence>
<keyword evidence="5 7" id="KW-0472">Membrane</keyword>
<dbReference type="SUPFAM" id="SSF56935">
    <property type="entry name" value="Porins"/>
    <property type="match status" value="1"/>
</dbReference>
<dbReference type="InterPro" id="IPR039426">
    <property type="entry name" value="TonB-dep_rcpt-like"/>
</dbReference>
<evidence type="ECO:0008006" key="12">
    <source>
        <dbReference type="Google" id="ProtNLM"/>
    </source>
</evidence>
<dbReference type="Gene3D" id="2.170.130.10">
    <property type="entry name" value="TonB-dependent receptor, plug domain"/>
    <property type="match status" value="1"/>
</dbReference>
<dbReference type="InterPro" id="IPR012910">
    <property type="entry name" value="Plug_dom"/>
</dbReference>
<dbReference type="PROSITE" id="PS52016">
    <property type="entry name" value="TONB_DEPENDENT_REC_3"/>
    <property type="match status" value="1"/>
</dbReference>
<dbReference type="NCBIfam" id="TIGR04057">
    <property type="entry name" value="SusC_RagA_signa"/>
    <property type="match status" value="1"/>
</dbReference>
<dbReference type="Gene3D" id="2.60.40.1120">
    <property type="entry name" value="Carboxypeptidase-like, regulatory domain"/>
    <property type="match status" value="1"/>
</dbReference>
<dbReference type="AlphaFoldDB" id="A0A1V9EPM5"/>
<protein>
    <recommendedName>
        <fullName evidence="12">Secretin/TonB short N-terminal domain-containing protein</fullName>
    </recommendedName>
</protein>
<comment type="subcellular location">
    <subcellularLocation>
        <location evidence="1 7">Cell outer membrane</location>
        <topology evidence="1 7">Multi-pass membrane protein</topology>
    </subcellularLocation>
</comment>
<organism evidence="10 11">
    <name type="scientific">Niastella yeongjuensis</name>
    <dbReference type="NCBI Taxonomy" id="354355"/>
    <lineage>
        <taxon>Bacteria</taxon>
        <taxon>Pseudomonadati</taxon>
        <taxon>Bacteroidota</taxon>
        <taxon>Chitinophagia</taxon>
        <taxon>Chitinophagales</taxon>
        <taxon>Chitinophagaceae</taxon>
        <taxon>Niastella</taxon>
    </lineage>
</organism>
<dbReference type="Pfam" id="PF07715">
    <property type="entry name" value="Plug"/>
    <property type="match status" value="1"/>
</dbReference>
<dbReference type="InterPro" id="IPR037066">
    <property type="entry name" value="Plug_dom_sf"/>
</dbReference>
<evidence type="ECO:0000259" key="9">
    <source>
        <dbReference type="Pfam" id="PF07715"/>
    </source>
</evidence>
<accession>A0A1V9EPM5</accession>
<dbReference type="EMBL" id="LVXG01000018">
    <property type="protein sequence ID" value="OQP48108.1"/>
    <property type="molecule type" value="Genomic_DNA"/>
</dbReference>
<gene>
    <name evidence="10" type="ORF">A4H97_29895</name>
</gene>
<feature type="domain" description="Secretin/TonB short N-terminal" evidence="8">
    <location>
        <begin position="67"/>
        <end position="116"/>
    </location>
</feature>
<sequence length="1122" mass="124284">MPMPWPGLLNDKYRQAVRIMKITAFIMLVCTLHVSAGSYSQSITLSEKEAPLTKIFKAIEKQTDYIFFYNVDWVKKTEKVNVQVKDMPLHQVLDLLFKDQPVSYSITGKMITVFPKKNDDSQYDNNNKIALPIDIRGKVVDENGKPVPSVTVTVKGTKKQTITNGVGEFSISDVSDNAVLIFSSVNMESFEINVSGQKEILAKLKTKTSQLDEVQVIAYGQTTKRLQTGNVATVKAEDIEKQPVGNPLLALEGRVPGLFITQESGVIGGPVTIRIQGQNSIAKGNDPLIVIDGVPYYSNMPITGNEGALFPSNINGTNPSALAFINPADIDRIDILKDADATSIYGSRAANGAILITTKKGKSGTPKANINIQKGWSQVAHFIELLNTREYLDMRYEAYKNDGIDWTASSFNNKDLTLWDTSHYTNWQKELIGGTAHHTNINASLSGGVPAAQYLVGCTYTKSGTVFPGNFANESAGMHFDLNNSSSGQRLHMDLSGSFLTNRNQLPGIDFTNQAITLAPVAPHLYSTDGTLNWESDASGSSTWTNPLNSVYFQTTDIRTNNLLGNFNLSYHILDRLEIKANVGYSRLQTNDYNAVSIGYFAPENRDYTPSPRAAQYGNRSMKSIITEPQVVYNGRINKGILNGIAGFTFNQQSWEYNLYAGKGYSNDESLRNPQAALSLTSSSGYSLYKYVAGFGRVTYNWEDTYLLNAALRRDGSSRFGDKNKFHNFASVGAAWVFTQSAFLKKNLKWLSFGKLKASYGNTGSDQIGDYSYLSLYNNISVGVPYQTVPSLVSNGLSNPYLQWEETRKAQIGLDLGFLNDRILLSSTLQRNRSSNQLLPYELPVMTGSSAIIQNFPATVQNTSLEFLLNTVNIKSNRFKWNSSFNFTIPKNKLIAFPDIENSSYASSDLVVGKSLGSKKVFHFAGVDRTTGKYQFTDAKGTLVPLPDYFNDRFALVDLSPKFYGGLQNSIEFKGFQLDFLFQFTKQKGVPVFYSATPYVAPGSFSTTSSNQPATVLERWQKNGDQAPIESYTTGYSFGLGYLYLSDAAFKDASFVRLKNVSFSWNLPSQWGKKLHIQNCRLYVQGQNLLTITNYKGLDPENQSITALPPLRTITTGVQLTF</sequence>
<keyword evidence="2 7" id="KW-0813">Transport</keyword>
<reference evidence="11" key="1">
    <citation type="submission" date="2016-04" db="EMBL/GenBank/DDBJ databases">
        <authorList>
            <person name="Chen L."/>
            <person name="Zhuang W."/>
            <person name="Wang G."/>
        </authorList>
    </citation>
    <scope>NUCLEOTIDE SEQUENCE [LARGE SCALE GENOMIC DNA]</scope>
    <source>
        <strain evidence="11">17621</strain>
    </source>
</reference>
<keyword evidence="3 7" id="KW-1134">Transmembrane beta strand</keyword>
<keyword evidence="11" id="KW-1185">Reference proteome</keyword>
<dbReference type="Pfam" id="PF13715">
    <property type="entry name" value="CarbopepD_reg_2"/>
    <property type="match status" value="1"/>
</dbReference>
<evidence type="ECO:0000256" key="4">
    <source>
        <dbReference type="ARBA" id="ARBA00022692"/>
    </source>
</evidence>
<evidence type="ECO:0000256" key="1">
    <source>
        <dbReference type="ARBA" id="ARBA00004571"/>
    </source>
</evidence>
<dbReference type="Proteomes" id="UP000192610">
    <property type="component" value="Unassembled WGS sequence"/>
</dbReference>
<keyword evidence="6 7" id="KW-0998">Cell outer membrane</keyword>
<evidence type="ECO:0000256" key="3">
    <source>
        <dbReference type="ARBA" id="ARBA00022452"/>
    </source>
</evidence>